<organism evidence="1 2">
    <name type="scientific">Halogranum rubrum</name>
    <dbReference type="NCBI Taxonomy" id="553466"/>
    <lineage>
        <taxon>Archaea</taxon>
        <taxon>Methanobacteriati</taxon>
        <taxon>Methanobacteriota</taxon>
        <taxon>Stenosarchaea group</taxon>
        <taxon>Halobacteria</taxon>
        <taxon>Halobacteriales</taxon>
        <taxon>Haloferacaceae</taxon>
    </lineage>
</organism>
<reference evidence="2" key="1">
    <citation type="submission" date="2016-10" db="EMBL/GenBank/DDBJ databases">
        <authorList>
            <person name="Varghese N."/>
            <person name="Submissions S."/>
        </authorList>
    </citation>
    <scope>NUCLEOTIDE SEQUENCE [LARGE SCALE GENOMIC DNA]</scope>
    <source>
        <strain evidence="2">CGMCC 1.7738</strain>
    </source>
</reference>
<sequence length="98" mass="11019">MVSVPPTYRRYAVVAAALLLVFNPLYLDSLLHFDDPNRYEYHAEQVTFGPDGDPEELPADLSDRNIDDDVACFLAWDRACALEKHVLDHGGAVPVEEF</sequence>
<gene>
    <name evidence="1" type="ORF">SAMN04487950_2414</name>
</gene>
<proteinExistence type="predicted"/>
<evidence type="ECO:0000313" key="1">
    <source>
        <dbReference type="EMBL" id="SFL09442.1"/>
    </source>
</evidence>
<dbReference type="AlphaFoldDB" id="A0A1I4EUQ2"/>
<dbReference type="EMBL" id="FOTC01000002">
    <property type="protein sequence ID" value="SFL09442.1"/>
    <property type="molecule type" value="Genomic_DNA"/>
</dbReference>
<dbReference type="Proteomes" id="UP000199607">
    <property type="component" value="Unassembled WGS sequence"/>
</dbReference>
<protein>
    <submittedName>
        <fullName evidence="1">Uncharacterized protein</fullName>
    </submittedName>
</protein>
<evidence type="ECO:0000313" key="2">
    <source>
        <dbReference type="Proteomes" id="UP000199607"/>
    </source>
</evidence>
<keyword evidence="2" id="KW-1185">Reference proteome</keyword>
<accession>A0A1I4EUQ2</accession>
<name>A0A1I4EUQ2_9EURY</name>
<dbReference type="RefSeq" id="WP_089869607.1">
    <property type="nucleotide sequence ID" value="NZ_FOTC01000002.1"/>
</dbReference>
<dbReference type="STRING" id="553466.SAMN04487950_2414"/>